<gene>
    <name evidence="5" type="ORF">R2D22_01400</name>
</gene>
<evidence type="ECO:0000313" key="6">
    <source>
        <dbReference type="Proteomes" id="UP001301731"/>
    </source>
</evidence>
<reference evidence="5 6" key="1">
    <citation type="submission" date="2023-10" db="EMBL/GenBank/DDBJ databases">
        <title>The genome sequence of Streptomyces sp. HUAS YS2.</title>
        <authorList>
            <person name="Mo P."/>
        </authorList>
    </citation>
    <scope>NUCLEOTIDE SEQUENCE [LARGE SCALE GENOMIC DNA]</scope>
    <source>
        <strain evidence="5 6">HUAS YS2</strain>
    </source>
</reference>
<feature type="domain" description="HTH luxR-type" evidence="4">
    <location>
        <begin position="183"/>
        <end position="246"/>
    </location>
</feature>
<keyword evidence="1" id="KW-0805">Transcription regulation</keyword>
<dbReference type="EMBL" id="CP137573">
    <property type="protein sequence ID" value="WOX20118.1"/>
    <property type="molecule type" value="Genomic_DNA"/>
</dbReference>
<dbReference type="RefSeq" id="WP_318100349.1">
    <property type="nucleotide sequence ID" value="NZ_CP137573.1"/>
</dbReference>
<evidence type="ECO:0000256" key="2">
    <source>
        <dbReference type="ARBA" id="ARBA00023125"/>
    </source>
</evidence>
<keyword evidence="2" id="KW-0238">DNA-binding</keyword>
<evidence type="ECO:0000259" key="4">
    <source>
        <dbReference type="PROSITE" id="PS50043"/>
    </source>
</evidence>
<dbReference type="InterPro" id="IPR000792">
    <property type="entry name" value="Tscrpt_reg_LuxR_C"/>
</dbReference>
<evidence type="ECO:0000256" key="1">
    <source>
        <dbReference type="ARBA" id="ARBA00023015"/>
    </source>
</evidence>
<name>A0ABZ0LKU1_9ACTN</name>
<dbReference type="SUPFAM" id="SSF46894">
    <property type="entry name" value="C-terminal effector domain of the bipartite response regulators"/>
    <property type="match status" value="1"/>
</dbReference>
<dbReference type="PROSITE" id="PS50043">
    <property type="entry name" value="HTH_LUXR_2"/>
    <property type="match status" value="1"/>
</dbReference>
<keyword evidence="3" id="KW-0804">Transcription</keyword>
<dbReference type="InterPro" id="IPR016032">
    <property type="entry name" value="Sig_transdc_resp-reg_C-effctor"/>
</dbReference>
<dbReference type="PRINTS" id="PR00038">
    <property type="entry name" value="HTHLUXR"/>
</dbReference>
<dbReference type="PANTHER" id="PTHR44688">
    <property type="entry name" value="DNA-BINDING TRANSCRIPTIONAL ACTIVATOR DEVR_DOSR"/>
    <property type="match status" value="1"/>
</dbReference>
<sequence length="246" mass="26419">MDQLPLPDVERLLAVVADIHSARTLPELGGLLTESLAARLDFRHAAVLTGDTRPRLFQDTSAQSSGIAVPAMEPYRERFHRLDPIAVAAGAAARRDVPAPPLTLLDVAHLVDEERRPFVDDFLRPYGIGAVMAKSWSAPDGGAQLGIALFDPSERAFGPREVALLGLLGPAVARVAAGLLAARPRWADLLTPRETEAVTLLAEGLTDEQIARRMVVDTGTVKKHLAAVRRKSGCANRVALARAWAL</sequence>
<protein>
    <submittedName>
        <fullName evidence="5">Helix-turn-helix transcriptional regulator</fullName>
    </submittedName>
</protein>
<keyword evidence="6" id="KW-1185">Reference proteome</keyword>
<proteinExistence type="predicted"/>
<evidence type="ECO:0000313" key="5">
    <source>
        <dbReference type="EMBL" id="WOX20118.1"/>
    </source>
</evidence>
<dbReference type="Proteomes" id="UP001301731">
    <property type="component" value="Chromosome"/>
</dbReference>
<evidence type="ECO:0000256" key="3">
    <source>
        <dbReference type="ARBA" id="ARBA00023163"/>
    </source>
</evidence>
<accession>A0ABZ0LKU1</accession>
<dbReference type="InterPro" id="IPR036388">
    <property type="entry name" value="WH-like_DNA-bd_sf"/>
</dbReference>
<dbReference type="SMART" id="SM00421">
    <property type="entry name" value="HTH_LUXR"/>
    <property type="match status" value="1"/>
</dbReference>
<dbReference type="CDD" id="cd06170">
    <property type="entry name" value="LuxR_C_like"/>
    <property type="match status" value="1"/>
</dbReference>
<organism evidence="5 6">
    <name type="scientific">Streptomyces solicathayae</name>
    <dbReference type="NCBI Taxonomy" id="3081768"/>
    <lineage>
        <taxon>Bacteria</taxon>
        <taxon>Bacillati</taxon>
        <taxon>Actinomycetota</taxon>
        <taxon>Actinomycetes</taxon>
        <taxon>Kitasatosporales</taxon>
        <taxon>Streptomycetaceae</taxon>
        <taxon>Streptomyces</taxon>
    </lineage>
</organism>
<dbReference type="Gene3D" id="1.10.10.10">
    <property type="entry name" value="Winged helix-like DNA-binding domain superfamily/Winged helix DNA-binding domain"/>
    <property type="match status" value="1"/>
</dbReference>
<dbReference type="Pfam" id="PF00196">
    <property type="entry name" value="GerE"/>
    <property type="match status" value="1"/>
</dbReference>
<dbReference type="PANTHER" id="PTHR44688:SF16">
    <property type="entry name" value="DNA-BINDING TRANSCRIPTIONAL ACTIVATOR DEVR_DOSR"/>
    <property type="match status" value="1"/>
</dbReference>